<keyword evidence="1 4" id="KW-0808">Transferase</keyword>
<dbReference type="GO" id="GO:0016747">
    <property type="term" value="F:acyltransferase activity, transferring groups other than amino-acyl groups"/>
    <property type="evidence" value="ECO:0007669"/>
    <property type="project" value="InterPro"/>
</dbReference>
<dbReference type="CDD" id="cd04301">
    <property type="entry name" value="NAT_SF"/>
    <property type="match status" value="1"/>
</dbReference>
<dbReference type="PANTHER" id="PTHR43877:SF2">
    <property type="entry name" value="AMINOALKYLPHOSPHONATE N-ACETYLTRANSFERASE-RELATED"/>
    <property type="match status" value="1"/>
</dbReference>
<dbReference type="AlphaFoldDB" id="A0A3N0E9J9"/>
<evidence type="ECO:0000313" key="5">
    <source>
        <dbReference type="Proteomes" id="UP000267469"/>
    </source>
</evidence>
<gene>
    <name evidence="4" type="ORF">ED312_13825</name>
</gene>
<evidence type="ECO:0000256" key="2">
    <source>
        <dbReference type="ARBA" id="ARBA00023315"/>
    </source>
</evidence>
<evidence type="ECO:0000256" key="1">
    <source>
        <dbReference type="ARBA" id="ARBA00022679"/>
    </source>
</evidence>
<organism evidence="4 5">
    <name type="scientific">Sinomicrobium pectinilyticum</name>
    <dbReference type="NCBI Taxonomy" id="1084421"/>
    <lineage>
        <taxon>Bacteria</taxon>
        <taxon>Pseudomonadati</taxon>
        <taxon>Bacteroidota</taxon>
        <taxon>Flavobacteriia</taxon>
        <taxon>Flavobacteriales</taxon>
        <taxon>Flavobacteriaceae</taxon>
        <taxon>Sinomicrobium</taxon>
    </lineage>
</organism>
<dbReference type="OrthoDB" id="7205533at2"/>
<dbReference type="InterPro" id="IPR050832">
    <property type="entry name" value="Bact_Acetyltransf"/>
</dbReference>
<dbReference type="Gene3D" id="3.40.630.30">
    <property type="match status" value="1"/>
</dbReference>
<dbReference type="PANTHER" id="PTHR43877">
    <property type="entry name" value="AMINOALKYLPHOSPHONATE N-ACETYLTRANSFERASE-RELATED-RELATED"/>
    <property type="match status" value="1"/>
</dbReference>
<keyword evidence="5" id="KW-1185">Reference proteome</keyword>
<dbReference type="SUPFAM" id="SSF55729">
    <property type="entry name" value="Acyl-CoA N-acyltransferases (Nat)"/>
    <property type="match status" value="1"/>
</dbReference>
<dbReference type="EMBL" id="RJTM01000096">
    <property type="protein sequence ID" value="RNL84501.1"/>
    <property type="molecule type" value="Genomic_DNA"/>
</dbReference>
<accession>A0A3N0E9J9</accession>
<protein>
    <submittedName>
        <fullName evidence="4">GNAT family N-acetyltransferase</fullName>
    </submittedName>
</protein>
<sequence>MSLSFKKCTTAHLDVLLKLSKITFTETYAAQNDPEDFKSYMEKAFARELVQKELQNGLSFFYLAYDDGEPVGYFKLNPAGAQTDINEPGTMELERIYLLRSAQGKKLGNDLIRKAIEISREQNAAYMWLGVWDQNTRAIAFYERNGFVKFGEHPFVIGEAKQTDWLMKIPL</sequence>
<dbReference type="Pfam" id="PF00583">
    <property type="entry name" value="Acetyltransf_1"/>
    <property type="match status" value="1"/>
</dbReference>
<name>A0A3N0E9J9_SINP1</name>
<dbReference type="PROSITE" id="PS51186">
    <property type="entry name" value="GNAT"/>
    <property type="match status" value="1"/>
</dbReference>
<dbReference type="InterPro" id="IPR000182">
    <property type="entry name" value="GNAT_dom"/>
</dbReference>
<evidence type="ECO:0000313" key="4">
    <source>
        <dbReference type="EMBL" id="RNL84501.1"/>
    </source>
</evidence>
<dbReference type="InterPro" id="IPR016181">
    <property type="entry name" value="Acyl_CoA_acyltransferase"/>
</dbReference>
<dbReference type="Proteomes" id="UP000267469">
    <property type="component" value="Unassembled WGS sequence"/>
</dbReference>
<comment type="caution">
    <text evidence="4">The sequence shown here is derived from an EMBL/GenBank/DDBJ whole genome shotgun (WGS) entry which is preliminary data.</text>
</comment>
<feature type="domain" description="N-acetyltransferase" evidence="3">
    <location>
        <begin position="22"/>
        <end position="171"/>
    </location>
</feature>
<keyword evidence="2" id="KW-0012">Acyltransferase</keyword>
<reference evidence="4 5" key="1">
    <citation type="submission" date="2018-10" db="EMBL/GenBank/DDBJ databases">
        <title>Sinomicrobium pectinilyticum sp. nov., a pectinase-producing bacterium isolated from alkaline and saline soil, and emended description of the genus Sinomicrobium.</title>
        <authorList>
            <person name="Cheng B."/>
            <person name="Li C."/>
            <person name="Lai Q."/>
            <person name="Du M."/>
            <person name="Shao Z."/>
            <person name="Xu P."/>
            <person name="Yang C."/>
        </authorList>
    </citation>
    <scope>NUCLEOTIDE SEQUENCE [LARGE SCALE GENOMIC DNA]</scope>
    <source>
        <strain evidence="4 5">5DNS001</strain>
    </source>
</reference>
<dbReference type="RefSeq" id="WP_123216605.1">
    <property type="nucleotide sequence ID" value="NZ_RJTM01000096.1"/>
</dbReference>
<proteinExistence type="predicted"/>
<evidence type="ECO:0000259" key="3">
    <source>
        <dbReference type="PROSITE" id="PS51186"/>
    </source>
</evidence>